<dbReference type="HOGENOM" id="CLU_267568_0_0_1"/>
<feature type="compositionally biased region" description="Low complexity" evidence="1">
    <location>
        <begin position="400"/>
        <end position="414"/>
    </location>
</feature>
<accession>K1VMS8</accession>
<feature type="compositionally biased region" description="Polar residues" evidence="1">
    <location>
        <begin position="373"/>
        <end position="388"/>
    </location>
</feature>
<feature type="region of interest" description="Disordered" evidence="1">
    <location>
        <begin position="244"/>
        <end position="299"/>
    </location>
</feature>
<feature type="region of interest" description="Disordered" evidence="1">
    <location>
        <begin position="373"/>
        <end position="469"/>
    </location>
</feature>
<feature type="region of interest" description="Disordered" evidence="1">
    <location>
        <begin position="504"/>
        <end position="558"/>
    </location>
</feature>
<proteinExistence type="predicted"/>
<feature type="compositionally biased region" description="Polar residues" evidence="1">
    <location>
        <begin position="659"/>
        <end position="668"/>
    </location>
</feature>
<feature type="region of interest" description="Disordered" evidence="1">
    <location>
        <begin position="1024"/>
        <end position="1058"/>
    </location>
</feature>
<dbReference type="eggNOG" id="ENOG502QRX2">
    <property type="taxonomic scope" value="Eukaryota"/>
</dbReference>
<feature type="compositionally biased region" description="Low complexity" evidence="1">
    <location>
        <begin position="689"/>
        <end position="705"/>
    </location>
</feature>
<evidence type="ECO:0000256" key="1">
    <source>
        <dbReference type="SAM" id="MobiDB-lite"/>
    </source>
</evidence>
<feature type="compositionally biased region" description="Polar residues" evidence="1">
    <location>
        <begin position="917"/>
        <end position="926"/>
    </location>
</feature>
<comment type="caution">
    <text evidence="2">The sequence shown here is derived from an EMBL/GenBank/DDBJ whole genome shotgun (WGS) entry which is preliminary data.</text>
</comment>
<reference evidence="2 3" key="1">
    <citation type="journal article" date="2012" name="Eukaryot. Cell">
        <title>Genome sequence of the Trichosporon asahii environmental strain CBS 8904.</title>
        <authorList>
            <person name="Yang R.Y."/>
            <person name="Li H.T."/>
            <person name="Zhu H."/>
            <person name="Zhou G.P."/>
            <person name="Wang M."/>
            <person name="Wang L."/>
        </authorList>
    </citation>
    <scope>NUCLEOTIDE SEQUENCE [LARGE SCALE GENOMIC DNA]</scope>
    <source>
        <strain evidence="2 3">CBS 8904</strain>
    </source>
</reference>
<feature type="compositionally biased region" description="Polar residues" evidence="1">
    <location>
        <begin position="868"/>
        <end position="889"/>
    </location>
</feature>
<protein>
    <submittedName>
        <fullName evidence="2">Uncharacterized protein</fullName>
    </submittedName>
</protein>
<feature type="compositionally biased region" description="Polar residues" evidence="1">
    <location>
        <begin position="429"/>
        <end position="442"/>
    </location>
</feature>
<organism evidence="2 3">
    <name type="scientific">Trichosporon asahii var. asahii (strain CBS 8904)</name>
    <name type="common">Yeast</name>
    <dbReference type="NCBI Taxonomy" id="1220162"/>
    <lineage>
        <taxon>Eukaryota</taxon>
        <taxon>Fungi</taxon>
        <taxon>Dikarya</taxon>
        <taxon>Basidiomycota</taxon>
        <taxon>Agaricomycotina</taxon>
        <taxon>Tremellomycetes</taxon>
        <taxon>Trichosporonales</taxon>
        <taxon>Trichosporonaceae</taxon>
        <taxon>Trichosporon</taxon>
    </lineage>
</organism>
<feature type="compositionally biased region" description="Basic residues" evidence="1">
    <location>
        <begin position="248"/>
        <end position="258"/>
    </location>
</feature>
<name>K1VMS8_TRIAC</name>
<evidence type="ECO:0000313" key="2">
    <source>
        <dbReference type="EMBL" id="EKD00662.1"/>
    </source>
</evidence>
<feature type="compositionally biased region" description="Polar residues" evidence="1">
    <location>
        <begin position="731"/>
        <end position="748"/>
    </location>
</feature>
<feature type="compositionally biased region" description="Basic and acidic residues" evidence="1">
    <location>
        <begin position="931"/>
        <end position="945"/>
    </location>
</feature>
<dbReference type="Proteomes" id="UP000006757">
    <property type="component" value="Unassembled WGS sequence"/>
</dbReference>
<keyword evidence="3" id="KW-1185">Reference proteome</keyword>
<feature type="compositionally biased region" description="Polar residues" evidence="1">
    <location>
        <begin position="1038"/>
        <end position="1056"/>
    </location>
</feature>
<feature type="compositionally biased region" description="Basic and acidic residues" evidence="1">
    <location>
        <begin position="620"/>
        <end position="629"/>
    </location>
</feature>
<feature type="compositionally biased region" description="Polar residues" evidence="1">
    <location>
        <begin position="510"/>
        <end position="521"/>
    </location>
</feature>
<evidence type="ECO:0000313" key="3">
    <source>
        <dbReference type="Proteomes" id="UP000006757"/>
    </source>
</evidence>
<dbReference type="EMBL" id="AMBO01000335">
    <property type="protein sequence ID" value="EKD00662.1"/>
    <property type="molecule type" value="Genomic_DNA"/>
</dbReference>
<dbReference type="InParanoid" id="K1VMS8"/>
<feature type="compositionally biased region" description="Basic and acidic residues" evidence="1">
    <location>
        <begin position="997"/>
        <end position="1008"/>
    </location>
</feature>
<feature type="region of interest" description="Disordered" evidence="1">
    <location>
        <begin position="585"/>
        <end position="1010"/>
    </location>
</feature>
<feature type="compositionally biased region" description="Basic and acidic residues" evidence="1">
    <location>
        <begin position="286"/>
        <end position="295"/>
    </location>
</feature>
<sequence>MSTFPIVSESSATSLLSDLRPTTVQPQTLQIVNAFLDELIIATVTTAKSINPEHFRYRGVQGALGSLPTPESPVQQASLGPLGRAVVGEAELELRSWYEGHPTAQRGQSGFPPDGNGRGMVGAMESAGIEFPLAEASQLMRLKVAMLSSFAPTPPDHREELRIIEAWAEAGGDIAEETVTPAALWLTAMVEHISEHLLQKIAQVVGRDSAVMAADVQHLYTARCEDDCLYFFFKRMKKIEEIIAQTPSKKHPGGKKSRTVSQSTVPQKPGTADVEIGSKSSLGSHTAEDAAKDGPRPVSENFYKNLRNVAKGTKNNHKRATSILGIPSFPIGHGHTKEDSVTDVTLSAADADFEAFLRSGETMRVSLTPSRFSTLDNTLTSPSATSFSRLPGDGGNANQSSSESSLITASTQSSGESSRPSHRVLAGRQSWTAGNAGWSPNSLKLRPRRATIDEPLEEEDTSSSGPTLMELIKASPEPPETTDIVGSPGSELTQIPAVVVDPGSRPVSALMSTPQLTTSPEMQEPKPEPANGTESRPPAPVRSASEGLSDRGPNGTYRMARNARTDQIEARQQSRDLANFLSTTAPPLRSASAPHGGEESQREQSKKHKFKDLMARIGPYRRDRVDPHDPPAALLKMPWGGDRQPVSSADLNKGKPFPGSSSNQSLGPNVSAPGPKSLRSQRSVSSVGTASSIPTSPPTNSSASTKDVLRKPSLMRKWAHHVTEPARQRRTSASSKGLTSPLMSSSKLRLSEVEEDPTDSASASSRALGLGLGGLGIGMPPSILESERSDELASELEYNPPVGSDASLLKSETVSPPRSPDVAARADEVEQLKEPETKEAEEVAKELEQPPQAQPEVAKLPSDEKSPSVHTAPSIKSSPRITDTPSLMQEATWPMPPELPAVPSTIHSEAASPTVPSPATSQSSRLSMRPLPERPGERRQSRELPRPPVSASPTAMASPRMFSKQEFPSPTSTIPESPENSSILETPVESKSPTVRKLPEPPIDEHLPDMAPDATIKAASLASLAAQPPRHDRVAELSGQQALSPKSSPTLSQNSGLEDKIDGGYVHVSEIAPLRSMLRQLITSASSSLRSSQKWTWLEAERCLWPGSHVHHPQAQRPAPSFPIVSESSATSLLSDLRPTTVQPQTLQIVNAFLDELIIATVTTAKSINPEHFRYRGVQGALGSLPTPESPVQQASLGPLGRAVVGEAELELRSWYEGHPTAQRGQSGFPPDGNGRGMVGAMESAGCPAPALCYHGLLFGAPCASLCRVRRPMIPKLKGRDGRS</sequence>
<gene>
    <name evidence="2" type="ORF">A1Q2_05022</name>
</gene>
<feature type="compositionally biased region" description="Basic and acidic residues" evidence="1">
    <location>
        <begin position="824"/>
        <end position="848"/>
    </location>
</feature>
<dbReference type="STRING" id="1220162.K1VMS8"/>
<feature type="compositionally biased region" description="Low complexity" evidence="1">
    <location>
        <begin position="760"/>
        <end position="769"/>
    </location>
</feature>
<feature type="compositionally biased region" description="Polar residues" evidence="1">
    <location>
        <begin position="678"/>
        <end position="688"/>
    </location>
</feature>
<dbReference type="OrthoDB" id="5382203at2759"/>
<feature type="compositionally biased region" description="Low complexity" evidence="1">
    <location>
        <begin position="968"/>
        <end position="983"/>
    </location>
</feature>